<dbReference type="AlphaFoldDB" id="A0A8H3XHQ7"/>
<evidence type="ECO:0000256" key="1">
    <source>
        <dbReference type="SAM" id="Phobius"/>
    </source>
</evidence>
<protein>
    <submittedName>
        <fullName evidence="2">Uncharacterized protein</fullName>
    </submittedName>
</protein>
<organism evidence="2 3">
    <name type="scientific">Gigaspora margarita</name>
    <dbReference type="NCBI Taxonomy" id="4874"/>
    <lineage>
        <taxon>Eukaryota</taxon>
        <taxon>Fungi</taxon>
        <taxon>Fungi incertae sedis</taxon>
        <taxon>Mucoromycota</taxon>
        <taxon>Glomeromycotina</taxon>
        <taxon>Glomeromycetes</taxon>
        <taxon>Diversisporales</taxon>
        <taxon>Gigasporaceae</taxon>
        <taxon>Gigaspora</taxon>
    </lineage>
</organism>
<gene>
    <name evidence="2" type="ORF">F8M41_001238</name>
</gene>
<feature type="transmembrane region" description="Helical" evidence="1">
    <location>
        <begin position="41"/>
        <end position="60"/>
    </location>
</feature>
<comment type="caution">
    <text evidence="2">The sequence shown here is derived from an EMBL/GenBank/DDBJ whole genome shotgun (WGS) entry which is preliminary data.</text>
</comment>
<keyword evidence="1" id="KW-0472">Membrane</keyword>
<keyword evidence="1" id="KW-0812">Transmembrane</keyword>
<evidence type="ECO:0000313" key="3">
    <source>
        <dbReference type="Proteomes" id="UP000439903"/>
    </source>
</evidence>
<reference evidence="2 3" key="1">
    <citation type="journal article" date="2019" name="Environ. Microbiol.">
        <title>At the nexus of three kingdoms: the genome of the mycorrhizal fungus Gigaspora margarita provides insights into plant, endobacterial and fungal interactions.</title>
        <authorList>
            <person name="Venice F."/>
            <person name="Ghignone S."/>
            <person name="Salvioli di Fossalunga A."/>
            <person name="Amselem J."/>
            <person name="Novero M."/>
            <person name="Xianan X."/>
            <person name="Sedzielewska Toro K."/>
            <person name="Morin E."/>
            <person name="Lipzen A."/>
            <person name="Grigoriev I.V."/>
            <person name="Henrissat B."/>
            <person name="Martin F.M."/>
            <person name="Bonfante P."/>
        </authorList>
    </citation>
    <scope>NUCLEOTIDE SEQUENCE [LARGE SCALE GENOMIC DNA]</scope>
    <source>
        <strain evidence="2 3">BEG34</strain>
    </source>
</reference>
<keyword evidence="1" id="KW-1133">Transmembrane helix</keyword>
<evidence type="ECO:0000313" key="2">
    <source>
        <dbReference type="EMBL" id="KAF0457182.1"/>
    </source>
</evidence>
<feature type="transmembrane region" description="Helical" evidence="1">
    <location>
        <begin position="6"/>
        <end position="29"/>
    </location>
</feature>
<proteinExistence type="predicted"/>
<accession>A0A8H3XHQ7</accession>
<dbReference type="EMBL" id="WTPW01001099">
    <property type="protein sequence ID" value="KAF0457182.1"/>
    <property type="molecule type" value="Genomic_DNA"/>
</dbReference>
<sequence length="105" mass="11796">MLLIYFTIICPELIKFTNYITILYIPYVFCIIKMKFTLLKFFATIFVAFIAVSASPTNVLEKRQCTTYNCLILSGSLSCTDPTGVTTTVPLTDPRLNGVNFIGCF</sequence>
<name>A0A8H3XHQ7_GIGMA</name>
<dbReference type="Proteomes" id="UP000439903">
    <property type="component" value="Unassembled WGS sequence"/>
</dbReference>
<keyword evidence="3" id="KW-1185">Reference proteome</keyword>